<reference evidence="1 2" key="1">
    <citation type="submission" date="2009-04" db="EMBL/GenBank/DDBJ databases">
        <authorList>
            <person name="Sebastian Y."/>
            <person name="Madupu R."/>
            <person name="Durkin A.S."/>
            <person name="Torralba M."/>
            <person name="Methe B."/>
            <person name="Sutton G.G."/>
            <person name="Strausberg R.L."/>
            <person name="Nelson K.E."/>
        </authorList>
    </citation>
    <scope>NUCLEOTIDE SEQUENCE [LARGE SCALE GENOMIC DNA]</scope>
    <source>
        <strain evidence="2">ATCC 35406 / BCRC 14492 / JCM 8526 / NCTC 13058 / HG 370</strain>
    </source>
</reference>
<dbReference type="EMBL" id="ACNN01000020">
    <property type="protein sequence ID" value="EEN82706.1"/>
    <property type="molecule type" value="Genomic_DNA"/>
</dbReference>
<sequence>MTDSLMRDKYDLLIIVISFIKYHGKCARVSVARIDRF</sequence>
<comment type="caution">
    <text evidence="1">The sequence shown here is derived from an EMBL/GenBank/DDBJ whole genome shotgun (WGS) entry which is preliminary data.</text>
</comment>
<name>C3JAZ7_POREA</name>
<gene>
    <name evidence="1" type="ORF">POREN0001_0389</name>
</gene>
<dbReference type="AlphaFoldDB" id="C3JAZ7"/>
<evidence type="ECO:0000313" key="1">
    <source>
        <dbReference type="EMBL" id="EEN82706.1"/>
    </source>
</evidence>
<accession>C3JAZ7</accession>
<organism evidence="1 2">
    <name type="scientific">Porphyromonas endodontalis (strain ATCC 35406 / DSM 24491 / JCM 8526 / CCUG 16442 / BCRC 14492 / NCTC 13058 / HG 370)</name>
    <name type="common">Bacteroides endodontalis</name>
    <dbReference type="NCBI Taxonomy" id="553175"/>
    <lineage>
        <taxon>Bacteria</taxon>
        <taxon>Pseudomonadati</taxon>
        <taxon>Bacteroidota</taxon>
        <taxon>Bacteroidia</taxon>
        <taxon>Bacteroidales</taxon>
        <taxon>Porphyromonadaceae</taxon>
        <taxon>Porphyromonas</taxon>
    </lineage>
</organism>
<proteinExistence type="predicted"/>
<dbReference type="Proteomes" id="UP000004295">
    <property type="component" value="Unassembled WGS sequence"/>
</dbReference>
<evidence type="ECO:0000313" key="2">
    <source>
        <dbReference type="Proteomes" id="UP000004295"/>
    </source>
</evidence>
<keyword evidence="2" id="KW-1185">Reference proteome</keyword>
<protein>
    <submittedName>
        <fullName evidence="1">Uncharacterized protein</fullName>
    </submittedName>
</protein>